<dbReference type="Pfam" id="PF01657">
    <property type="entry name" value="Stress-antifung"/>
    <property type="match status" value="2"/>
</dbReference>
<dbReference type="SMART" id="SM00220">
    <property type="entry name" value="S_TKc"/>
    <property type="match status" value="1"/>
</dbReference>
<keyword evidence="5 19" id="KW-0812">Transmembrane</keyword>
<comment type="subcellular location">
    <subcellularLocation>
        <location evidence="1">Membrane</location>
        <topology evidence="1">Single-pass membrane protein</topology>
    </subcellularLocation>
</comment>
<evidence type="ECO:0000259" key="21">
    <source>
        <dbReference type="PROSITE" id="PS50011"/>
    </source>
</evidence>
<dbReference type="PANTHER" id="PTHR27002">
    <property type="entry name" value="RECEPTOR-LIKE SERINE/THREONINE-PROTEIN KINASE SD1-8"/>
    <property type="match status" value="1"/>
</dbReference>
<dbReference type="FunFam" id="1.10.510.10:FF:001697">
    <property type="entry name" value="Uncharacterized protein"/>
    <property type="match status" value="1"/>
</dbReference>
<feature type="chain" id="PRO_5029595201" description="non-specific serine/threonine protein kinase" evidence="20">
    <location>
        <begin position="35"/>
        <end position="674"/>
    </location>
</feature>
<evidence type="ECO:0000256" key="7">
    <source>
        <dbReference type="ARBA" id="ARBA00022737"/>
    </source>
</evidence>
<accession>A0A7N0UC47</accession>
<evidence type="ECO:0000256" key="1">
    <source>
        <dbReference type="ARBA" id="ARBA00004167"/>
    </source>
</evidence>
<dbReference type="PROSITE" id="PS50011">
    <property type="entry name" value="PROTEIN_KINASE_DOM"/>
    <property type="match status" value="1"/>
</dbReference>
<evidence type="ECO:0000256" key="13">
    <source>
        <dbReference type="ARBA" id="ARBA00023157"/>
    </source>
</evidence>
<dbReference type="InterPro" id="IPR011009">
    <property type="entry name" value="Kinase-like_dom_sf"/>
</dbReference>
<dbReference type="Pfam" id="PF07714">
    <property type="entry name" value="PK_Tyr_Ser-Thr"/>
    <property type="match status" value="1"/>
</dbReference>
<dbReference type="PANTHER" id="PTHR27002:SF814">
    <property type="entry name" value="CYSTEINE-RICH RECEPTOR-LIKE PROTEIN KINASE 10"/>
    <property type="match status" value="1"/>
</dbReference>
<keyword evidence="14" id="KW-0675">Receptor</keyword>
<dbReference type="AlphaFoldDB" id="A0A7N0UC47"/>
<dbReference type="InterPro" id="IPR002902">
    <property type="entry name" value="GNK2"/>
</dbReference>
<dbReference type="InterPro" id="IPR038408">
    <property type="entry name" value="GNK2_sf"/>
</dbReference>
<dbReference type="Gramene" id="Kaladp0060s0358.1.v1.1">
    <property type="protein sequence ID" value="Kaladp0060s0358.1.v1.1"/>
    <property type="gene ID" value="Kaladp0060s0358.v1.1"/>
</dbReference>
<dbReference type="EC" id="2.7.11.1" evidence="2"/>
<feature type="domain" description="Protein kinase" evidence="21">
    <location>
        <begin position="353"/>
        <end position="642"/>
    </location>
</feature>
<evidence type="ECO:0000256" key="10">
    <source>
        <dbReference type="ARBA" id="ARBA00022840"/>
    </source>
</evidence>
<keyword evidence="9" id="KW-0418">Kinase</keyword>
<comment type="catalytic activity">
    <reaction evidence="16">
        <text>L-threonyl-[protein] + ATP = O-phospho-L-threonyl-[protein] + ADP + H(+)</text>
        <dbReference type="Rhea" id="RHEA:46608"/>
        <dbReference type="Rhea" id="RHEA-COMP:11060"/>
        <dbReference type="Rhea" id="RHEA-COMP:11605"/>
        <dbReference type="ChEBI" id="CHEBI:15378"/>
        <dbReference type="ChEBI" id="CHEBI:30013"/>
        <dbReference type="ChEBI" id="CHEBI:30616"/>
        <dbReference type="ChEBI" id="CHEBI:61977"/>
        <dbReference type="ChEBI" id="CHEBI:456216"/>
        <dbReference type="EC" id="2.7.11.1"/>
    </reaction>
</comment>
<comment type="catalytic activity">
    <reaction evidence="17">
        <text>L-seryl-[protein] + ATP = O-phospho-L-seryl-[protein] + ADP + H(+)</text>
        <dbReference type="Rhea" id="RHEA:17989"/>
        <dbReference type="Rhea" id="RHEA-COMP:9863"/>
        <dbReference type="Rhea" id="RHEA-COMP:11604"/>
        <dbReference type="ChEBI" id="CHEBI:15378"/>
        <dbReference type="ChEBI" id="CHEBI:29999"/>
        <dbReference type="ChEBI" id="CHEBI:30616"/>
        <dbReference type="ChEBI" id="CHEBI:83421"/>
        <dbReference type="ChEBI" id="CHEBI:456216"/>
        <dbReference type="EC" id="2.7.11.1"/>
    </reaction>
</comment>
<dbReference type="CDD" id="cd23509">
    <property type="entry name" value="Gnk2-like"/>
    <property type="match status" value="2"/>
</dbReference>
<evidence type="ECO:0000256" key="9">
    <source>
        <dbReference type="ARBA" id="ARBA00022777"/>
    </source>
</evidence>
<evidence type="ECO:0000256" key="8">
    <source>
        <dbReference type="ARBA" id="ARBA00022741"/>
    </source>
</evidence>
<dbReference type="CDD" id="cd14066">
    <property type="entry name" value="STKc_IRAK"/>
    <property type="match status" value="1"/>
</dbReference>
<dbReference type="FunFam" id="3.30.430.20:FF:000002">
    <property type="entry name" value="Cysteine-rich receptor-like protein kinase 10"/>
    <property type="match status" value="1"/>
</dbReference>
<dbReference type="Proteomes" id="UP000594263">
    <property type="component" value="Unplaced"/>
</dbReference>
<keyword evidence="24" id="KW-1185">Reference proteome</keyword>
<evidence type="ECO:0000256" key="5">
    <source>
        <dbReference type="ARBA" id="ARBA00022692"/>
    </source>
</evidence>
<dbReference type="GO" id="GO:0005524">
    <property type="term" value="F:ATP binding"/>
    <property type="evidence" value="ECO:0007669"/>
    <property type="project" value="UniProtKB-KW"/>
</dbReference>
<dbReference type="OMA" id="WNQQNIT"/>
<evidence type="ECO:0000256" key="20">
    <source>
        <dbReference type="SAM" id="SignalP"/>
    </source>
</evidence>
<dbReference type="InterPro" id="IPR000719">
    <property type="entry name" value="Prot_kinase_dom"/>
</dbReference>
<dbReference type="SUPFAM" id="SSF56112">
    <property type="entry name" value="Protein kinase-like (PK-like)"/>
    <property type="match status" value="1"/>
</dbReference>
<feature type="signal peptide" evidence="20">
    <location>
        <begin position="1"/>
        <end position="34"/>
    </location>
</feature>
<name>A0A7N0UC47_KALFE</name>
<keyword evidence="6 20" id="KW-0732">Signal</keyword>
<evidence type="ECO:0000256" key="17">
    <source>
        <dbReference type="ARBA" id="ARBA00048679"/>
    </source>
</evidence>
<keyword evidence="3" id="KW-0723">Serine/threonine-protein kinase</keyword>
<evidence type="ECO:0000256" key="6">
    <source>
        <dbReference type="ARBA" id="ARBA00022729"/>
    </source>
</evidence>
<organism evidence="23 24">
    <name type="scientific">Kalanchoe fedtschenkoi</name>
    <name type="common">Lavender scallops</name>
    <name type="synonym">South American air plant</name>
    <dbReference type="NCBI Taxonomy" id="63787"/>
    <lineage>
        <taxon>Eukaryota</taxon>
        <taxon>Viridiplantae</taxon>
        <taxon>Streptophyta</taxon>
        <taxon>Embryophyta</taxon>
        <taxon>Tracheophyta</taxon>
        <taxon>Spermatophyta</taxon>
        <taxon>Magnoliopsida</taxon>
        <taxon>eudicotyledons</taxon>
        <taxon>Gunneridae</taxon>
        <taxon>Pentapetalae</taxon>
        <taxon>Saxifragales</taxon>
        <taxon>Crassulaceae</taxon>
        <taxon>Kalanchoe</taxon>
    </lineage>
</organism>
<dbReference type="Gene3D" id="1.10.510.10">
    <property type="entry name" value="Transferase(Phosphotransferase) domain 1"/>
    <property type="match status" value="1"/>
</dbReference>
<evidence type="ECO:0000313" key="23">
    <source>
        <dbReference type="EnsemblPlants" id="Kaladp0060s0358.1.v1.1"/>
    </source>
</evidence>
<evidence type="ECO:0000256" key="3">
    <source>
        <dbReference type="ARBA" id="ARBA00022527"/>
    </source>
</evidence>
<dbReference type="PROSITE" id="PS00108">
    <property type="entry name" value="PROTEIN_KINASE_ST"/>
    <property type="match status" value="1"/>
</dbReference>
<feature type="domain" description="Gnk2-homologous" evidence="22">
    <location>
        <begin position="150"/>
        <end position="256"/>
    </location>
</feature>
<feature type="domain" description="Gnk2-homologous" evidence="22">
    <location>
        <begin position="40"/>
        <end position="144"/>
    </location>
</feature>
<evidence type="ECO:0000256" key="4">
    <source>
        <dbReference type="ARBA" id="ARBA00022679"/>
    </source>
</evidence>
<evidence type="ECO:0000256" key="19">
    <source>
        <dbReference type="SAM" id="Phobius"/>
    </source>
</evidence>
<keyword evidence="10" id="KW-0067">ATP-binding</keyword>
<dbReference type="PROSITE" id="PS51473">
    <property type="entry name" value="GNK2"/>
    <property type="match status" value="2"/>
</dbReference>
<evidence type="ECO:0000256" key="15">
    <source>
        <dbReference type="ARBA" id="ARBA00023180"/>
    </source>
</evidence>
<dbReference type="GO" id="GO:0005886">
    <property type="term" value="C:plasma membrane"/>
    <property type="evidence" value="ECO:0007669"/>
    <property type="project" value="TreeGrafter"/>
</dbReference>
<keyword evidence="11 19" id="KW-1133">Transmembrane helix</keyword>
<reference evidence="23" key="1">
    <citation type="submission" date="2021-01" db="UniProtKB">
        <authorList>
            <consortium name="EnsemblPlants"/>
        </authorList>
    </citation>
    <scope>IDENTIFICATION</scope>
</reference>
<evidence type="ECO:0000259" key="22">
    <source>
        <dbReference type="PROSITE" id="PS51473"/>
    </source>
</evidence>
<keyword evidence="4" id="KW-0808">Transferase</keyword>
<dbReference type="InterPro" id="IPR008271">
    <property type="entry name" value="Ser/Thr_kinase_AS"/>
</dbReference>
<dbReference type="Gene3D" id="3.30.430.20">
    <property type="entry name" value="Gnk2 domain, C-X8-C-X2-C motif"/>
    <property type="match status" value="2"/>
</dbReference>
<dbReference type="EnsemblPlants" id="Kaladp0060s0358.1.v1.1">
    <property type="protein sequence ID" value="Kaladp0060s0358.1.v1.1"/>
    <property type="gene ID" value="Kaladp0060s0358.v1.1"/>
</dbReference>
<keyword evidence="15" id="KW-0325">Glycoprotein</keyword>
<keyword evidence="7" id="KW-0677">Repeat</keyword>
<keyword evidence="8" id="KW-0547">Nucleotide-binding</keyword>
<protein>
    <recommendedName>
        <fullName evidence="2">non-specific serine/threonine protein kinase</fullName>
        <ecNumber evidence="2">2.7.11.1</ecNumber>
    </recommendedName>
</protein>
<dbReference type="GO" id="GO:0004674">
    <property type="term" value="F:protein serine/threonine kinase activity"/>
    <property type="evidence" value="ECO:0007669"/>
    <property type="project" value="UniProtKB-KW"/>
</dbReference>
<dbReference type="FunFam" id="3.30.200.20:FF:000195">
    <property type="entry name" value="G-type lectin S-receptor-like serine/threonine-protein kinase"/>
    <property type="match status" value="1"/>
</dbReference>
<evidence type="ECO:0000256" key="16">
    <source>
        <dbReference type="ARBA" id="ARBA00047899"/>
    </source>
</evidence>
<dbReference type="InterPro" id="IPR001245">
    <property type="entry name" value="Ser-Thr/Tyr_kinase_cat_dom"/>
</dbReference>
<evidence type="ECO:0000256" key="14">
    <source>
        <dbReference type="ARBA" id="ARBA00023170"/>
    </source>
</evidence>
<keyword evidence="12 19" id="KW-0472">Membrane</keyword>
<proteinExistence type="predicted"/>
<evidence type="ECO:0000256" key="12">
    <source>
        <dbReference type="ARBA" id="ARBA00023136"/>
    </source>
</evidence>
<feature type="transmembrane region" description="Helical" evidence="19">
    <location>
        <begin position="278"/>
        <end position="300"/>
    </location>
</feature>
<evidence type="ECO:0000256" key="11">
    <source>
        <dbReference type="ARBA" id="ARBA00022989"/>
    </source>
</evidence>
<evidence type="ECO:0000256" key="2">
    <source>
        <dbReference type="ARBA" id="ARBA00012513"/>
    </source>
</evidence>
<dbReference type="Gene3D" id="3.30.200.20">
    <property type="entry name" value="Phosphorylase Kinase, domain 1"/>
    <property type="match status" value="1"/>
</dbReference>
<feature type="compositionally biased region" description="Polar residues" evidence="18">
    <location>
        <begin position="658"/>
        <end position="674"/>
    </location>
</feature>
<evidence type="ECO:0000256" key="18">
    <source>
        <dbReference type="SAM" id="MobiDB-lite"/>
    </source>
</evidence>
<evidence type="ECO:0000313" key="24">
    <source>
        <dbReference type="Proteomes" id="UP000594263"/>
    </source>
</evidence>
<feature type="region of interest" description="Disordered" evidence="18">
    <location>
        <begin position="652"/>
        <end position="674"/>
    </location>
</feature>
<sequence>MALRFAVGKFGFRSFDLLWLCWLLCCLLAPAAVARADSLGSYLGHFCEGDNFTARSDYQINVNLLLFQQLKENSAGSLFYNGTQGELPDRVHGLFLCRGDISAADCESCVSEAAQEVLIRRCARRKTAMIWFEGCFVRYANASIVSTMDREPEYYIWEPRNVSEPWAAFDLAVTNMLRNLTELATSGQRKFATGEAPVSGSLTLYGLVQCTPDISGPDCKACLEAPISSMFSSAQGREGGRYLNPSCNLRYDIYSFTSGLAPPQDDSGGSKGGQAVRIVVAVSVSVALLLVLSVGYLAYLRRRKRIQGEKRSISQEAMLGRSVRDESSSGTQRKSLDLPLMNFSLISASTGQFSDENKLGAGGFGPVYKGTLPDGQEIAVKRHTRNSDQGLQEYENEVSLIAKLQHRNLVKLIGCCLEGKELLLIYEYMPNKSLDLVLFDSARSIELNWRTRFSIINGIARGILYLHEDSRLRIIHRDLKASNVLLDHEMNPKISDFGMARIFYSNQNAANTNRVVGTYGYMAPEYAMEGLFSVKSDVYSFGVLLLEIISGRKNTGFHLSGHGVSLLSYAWTLWSESETQGLELVDPSLNRSYSPSEVLKCIHIALLCVQDDPGDRPTMSSVVLMLGSENTVSLPQPSQPAFSVQRFARKKADATPDDISTSINDLTVSTVSPR</sequence>
<keyword evidence="13" id="KW-1015">Disulfide bond</keyword>